<gene>
    <name evidence="6" type="ORF">NBRC3293_1709</name>
</gene>
<sequence>MTKTSCGSGSRSASGLIRRNIPVSFIGDARQMMTRRAALLALTLLSPVCTAAAAEAPKTDATKATDAFTGEASLLPADSVTQHHLNGIAYTAHAGTLILRDHDGKPTARMFYVSYTKDGVPAGTRPVSYFFNGGPGAATAYLNLGAAGPKALTMPAKDPTDGTHATMGDNPDSWLPVTDMVFIDAVGTGYSRPADTAKAGDQFYGVKQDASAFAKAIGLWTSANGREASPHYLVGESYGGIRSIQVANALQMEQGILLNGIVMISPAIEMPLLDTDENPLSAALMMPSLITSHQSPNVTEKTAEDAYQWSLNTYLPKIAGKLPSGSEGQALYAEIAQRTGLPQDVIARQHGIPAIGSHDIMSRDGRLYGLYDFTQSIADPAADGLDESPDPTLFGFGRAYGNAFSGYAANELGFKTPLTYDLLSFKVNGSWKWSSGGPSPIHQIPVLNRLLALDPGLRVFVANGYYDVACPFGTARWMKDHLTVGADRVSLHLYQGGHMLYTRPASRHALSADVASWIQADGRQP</sequence>
<keyword evidence="5" id="KW-0325">Glycoprotein</keyword>
<evidence type="ECO:0000256" key="4">
    <source>
        <dbReference type="ARBA" id="ARBA00022801"/>
    </source>
</evidence>
<evidence type="ECO:0000313" key="6">
    <source>
        <dbReference type="EMBL" id="GEM17212.1"/>
    </source>
</evidence>
<keyword evidence="1 6" id="KW-0121">Carboxypeptidase</keyword>
<dbReference type="SUPFAM" id="SSF53474">
    <property type="entry name" value="alpha/beta-Hydrolases"/>
    <property type="match status" value="1"/>
</dbReference>
<evidence type="ECO:0000256" key="3">
    <source>
        <dbReference type="ARBA" id="ARBA00022729"/>
    </source>
</evidence>
<dbReference type="GO" id="GO:0004185">
    <property type="term" value="F:serine-type carboxypeptidase activity"/>
    <property type="evidence" value="ECO:0007669"/>
    <property type="project" value="InterPro"/>
</dbReference>
<dbReference type="Gene3D" id="3.40.50.1820">
    <property type="entry name" value="alpha/beta hydrolase"/>
    <property type="match status" value="1"/>
</dbReference>
<reference evidence="6 7" key="1">
    <citation type="submission" date="2013-04" db="EMBL/GenBank/DDBJ databases">
        <title>Gluconobacter oxydans NBRC 3293 whole genome sequence.</title>
        <authorList>
            <person name="Matsutani M."/>
            <person name="Yakushi T."/>
            <person name="Matsushita K."/>
        </authorList>
    </citation>
    <scope>NUCLEOTIDE SEQUENCE [LARGE SCALE GENOMIC DNA]</scope>
    <source>
        <strain evidence="6 7">NBRC 3293</strain>
    </source>
</reference>
<name>A0A829X2E3_GLUOY</name>
<dbReference type="Proteomes" id="UP000484858">
    <property type="component" value="Unassembled WGS sequence"/>
</dbReference>
<dbReference type="PANTHER" id="PTHR11802:SF3">
    <property type="entry name" value="RETINOID-INDUCIBLE SERINE CARBOXYPEPTIDASE"/>
    <property type="match status" value="1"/>
</dbReference>
<keyword evidence="3" id="KW-0732">Signal</keyword>
<protein>
    <submittedName>
        <fullName evidence="6">Carboxypeptidase-like protein</fullName>
    </submittedName>
</protein>
<dbReference type="EMBL" id="BARJ01000009">
    <property type="protein sequence ID" value="GEM17212.1"/>
    <property type="molecule type" value="Genomic_DNA"/>
</dbReference>
<dbReference type="AlphaFoldDB" id="A0A829X2E3"/>
<keyword evidence="4" id="KW-0378">Hydrolase</keyword>
<proteinExistence type="predicted"/>
<dbReference type="PANTHER" id="PTHR11802">
    <property type="entry name" value="SERINE PROTEASE FAMILY S10 SERINE CARBOXYPEPTIDASE"/>
    <property type="match status" value="1"/>
</dbReference>
<evidence type="ECO:0000256" key="1">
    <source>
        <dbReference type="ARBA" id="ARBA00022645"/>
    </source>
</evidence>
<dbReference type="Pfam" id="PF00450">
    <property type="entry name" value="Peptidase_S10"/>
    <property type="match status" value="1"/>
</dbReference>
<dbReference type="InterPro" id="IPR001563">
    <property type="entry name" value="Peptidase_S10"/>
</dbReference>
<keyword evidence="2" id="KW-0645">Protease</keyword>
<evidence type="ECO:0000313" key="7">
    <source>
        <dbReference type="Proteomes" id="UP000484858"/>
    </source>
</evidence>
<dbReference type="GO" id="GO:0006508">
    <property type="term" value="P:proteolysis"/>
    <property type="evidence" value="ECO:0007669"/>
    <property type="project" value="UniProtKB-KW"/>
</dbReference>
<organism evidence="6 7">
    <name type="scientific">Gluconobacter oxydans NBRC 3293</name>
    <dbReference type="NCBI Taxonomy" id="1315969"/>
    <lineage>
        <taxon>Bacteria</taxon>
        <taxon>Pseudomonadati</taxon>
        <taxon>Pseudomonadota</taxon>
        <taxon>Alphaproteobacteria</taxon>
        <taxon>Acetobacterales</taxon>
        <taxon>Acetobacteraceae</taxon>
        <taxon>Gluconobacter</taxon>
    </lineage>
</organism>
<evidence type="ECO:0000256" key="2">
    <source>
        <dbReference type="ARBA" id="ARBA00022670"/>
    </source>
</evidence>
<accession>A0A829X2E3</accession>
<evidence type="ECO:0000256" key="5">
    <source>
        <dbReference type="ARBA" id="ARBA00023180"/>
    </source>
</evidence>
<dbReference type="InterPro" id="IPR029058">
    <property type="entry name" value="AB_hydrolase_fold"/>
</dbReference>
<comment type="caution">
    <text evidence="6">The sequence shown here is derived from an EMBL/GenBank/DDBJ whole genome shotgun (WGS) entry which is preliminary data.</text>
</comment>